<proteinExistence type="predicted"/>
<gene>
    <name evidence="1" type="ORF">MSG28_005131</name>
</gene>
<keyword evidence="2" id="KW-1185">Reference proteome</keyword>
<dbReference type="EMBL" id="CM046108">
    <property type="protein sequence ID" value="KAI8426201.1"/>
    <property type="molecule type" value="Genomic_DNA"/>
</dbReference>
<accession>A0ACC0JPW8</accession>
<reference evidence="1 2" key="1">
    <citation type="journal article" date="2022" name="Genome Biol. Evol.">
        <title>The Spruce Budworm Genome: Reconstructing the Evolutionary History of Antifreeze Proteins.</title>
        <authorList>
            <person name="Beliveau C."/>
            <person name="Gagne P."/>
            <person name="Picq S."/>
            <person name="Vernygora O."/>
            <person name="Keeling C.I."/>
            <person name="Pinkney K."/>
            <person name="Doucet D."/>
            <person name="Wen F."/>
            <person name="Johnston J.S."/>
            <person name="Maaroufi H."/>
            <person name="Boyle B."/>
            <person name="Laroche J."/>
            <person name="Dewar K."/>
            <person name="Juretic N."/>
            <person name="Blackburn G."/>
            <person name="Nisole A."/>
            <person name="Brunet B."/>
            <person name="Brandao M."/>
            <person name="Lumley L."/>
            <person name="Duan J."/>
            <person name="Quan G."/>
            <person name="Lucarotti C.J."/>
            <person name="Roe A.D."/>
            <person name="Sperling F.A.H."/>
            <person name="Levesque R.C."/>
            <person name="Cusson M."/>
        </authorList>
    </citation>
    <scope>NUCLEOTIDE SEQUENCE [LARGE SCALE GENOMIC DNA]</scope>
    <source>
        <strain evidence="1">Glfc:IPQL:Cfum</strain>
    </source>
</reference>
<organism evidence="1 2">
    <name type="scientific">Choristoneura fumiferana</name>
    <name type="common">Spruce budworm moth</name>
    <name type="synonym">Archips fumiferana</name>
    <dbReference type="NCBI Taxonomy" id="7141"/>
    <lineage>
        <taxon>Eukaryota</taxon>
        <taxon>Metazoa</taxon>
        <taxon>Ecdysozoa</taxon>
        <taxon>Arthropoda</taxon>
        <taxon>Hexapoda</taxon>
        <taxon>Insecta</taxon>
        <taxon>Pterygota</taxon>
        <taxon>Neoptera</taxon>
        <taxon>Endopterygota</taxon>
        <taxon>Lepidoptera</taxon>
        <taxon>Glossata</taxon>
        <taxon>Ditrysia</taxon>
        <taxon>Tortricoidea</taxon>
        <taxon>Tortricidae</taxon>
        <taxon>Tortricinae</taxon>
        <taxon>Choristoneura</taxon>
    </lineage>
</organism>
<name>A0ACC0JPW8_CHOFU</name>
<sequence length="628" mass="71790">MSGISLRRRWRDDLDAELNLLLEAKSGTGKTAVFTVIALEKINLNNGLQVVILAPTREIASQICDVIKQIGSKYAGLSVEVVMGGLPVADDIEKLKKNVHIIVASPGRLHHLIKDKHVDTSAVRLLVLDEADKLMEKSFRSDIDSIFSSLPQQKQVILSSATFPEDSKPFINKYVQLHQHICPDSNNVLLGISQKVTLVNHHTNIVRQTQYRFEELLNILSKKEFKQCLIFCNYQARVTDLYKMLKKAKWPAEKLYGQQEQTDRLEALKTLQEYKCRILIATDLAARGLDSSHVDLVVNFEFPREWQTYLHRIGRAGRFGSYGLAVTILSNKEEEQFKQLLNSLQFQIDIRNFWTDDKYEYSNFEAPETTEQTECLLNCHDDETSEKDTDLWDDMVSRYTISYKIETFDELCESLKEATSKTETSAEDSFHNAANDDTNACTEFDNQAEIINEHEQDMCNQDIPTPETENVTIRNNKCSKTTIKDNLETTQNRSQMVENSESKIFFQDDITFKGKCPTKDTKISSKQKKSEYDEAESERLYLAYVKDSMTSDESNDGGYNTASYGNKSTAPCRPLRSLPIRFLVHSLTPSSRSVLAPEPKERGPRPIKIVYEELVLFGPRWEFIIFSS</sequence>
<protein>
    <submittedName>
        <fullName evidence="1">Uncharacterized protein</fullName>
    </submittedName>
</protein>
<evidence type="ECO:0000313" key="1">
    <source>
        <dbReference type="EMBL" id="KAI8426201.1"/>
    </source>
</evidence>
<evidence type="ECO:0000313" key="2">
    <source>
        <dbReference type="Proteomes" id="UP001064048"/>
    </source>
</evidence>
<comment type="caution">
    <text evidence="1">The sequence shown here is derived from an EMBL/GenBank/DDBJ whole genome shotgun (WGS) entry which is preliminary data.</text>
</comment>
<dbReference type="Proteomes" id="UP001064048">
    <property type="component" value="Chromosome 8"/>
</dbReference>